<evidence type="ECO:0000256" key="3">
    <source>
        <dbReference type="ARBA" id="ARBA00005139"/>
    </source>
</evidence>
<dbReference type="FunFam" id="3.30.2130.10:FF:000002">
    <property type="entry name" value="Aspartokinase"/>
    <property type="match status" value="1"/>
</dbReference>
<dbReference type="InterPro" id="IPR005260">
    <property type="entry name" value="Asp_kin_monofn"/>
</dbReference>
<dbReference type="EMBL" id="PXYL01000025">
    <property type="protein sequence ID" value="PSJ54912.1"/>
    <property type="molecule type" value="Genomic_DNA"/>
</dbReference>
<dbReference type="CDD" id="cd04261">
    <property type="entry name" value="AAK_AKii-LysC-BS"/>
    <property type="match status" value="1"/>
</dbReference>
<dbReference type="UniPathway" id="UPA00051">
    <property type="reaction ID" value="UER00462"/>
</dbReference>
<evidence type="ECO:0000256" key="9">
    <source>
        <dbReference type="ARBA" id="ARBA00022741"/>
    </source>
</evidence>
<dbReference type="SUPFAM" id="SSF53633">
    <property type="entry name" value="Carbamate kinase-like"/>
    <property type="match status" value="1"/>
</dbReference>
<evidence type="ECO:0000256" key="10">
    <source>
        <dbReference type="ARBA" id="ARBA00022777"/>
    </source>
</evidence>
<evidence type="ECO:0000256" key="1">
    <source>
        <dbReference type="ARBA" id="ARBA00004766"/>
    </source>
</evidence>
<dbReference type="GO" id="GO:0005524">
    <property type="term" value="F:ATP binding"/>
    <property type="evidence" value="ECO:0007669"/>
    <property type="project" value="UniProtKB-KW"/>
</dbReference>
<feature type="domain" description="ACT" evidence="17">
    <location>
        <begin position="275"/>
        <end position="350"/>
    </location>
</feature>
<organism evidence="18 19">
    <name type="scientific">Pseudaminobacter soli</name>
    <name type="common">ex Li et al. 2025</name>
    <dbReference type="NCBI Taxonomy" id="1295366"/>
    <lineage>
        <taxon>Bacteria</taxon>
        <taxon>Pseudomonadati</taxon>
        <taxon>Pseudomonadota</taxon>
        <taxon>Alphaproteobacteria</taxon>
        <taxon>Hyphomicrobiales</taxon>
        <taxon>Phyllobacteriaceae</taxon>
        <taxon>Pseudaminobacter</taxon>
    </lineage>
</organism>
<dbReference type="GO" id="GO:0005829">
    <property type="term" value="C:cytosol"/>
    <property type="evidence" value="ECO:0007669"/>
    <property type="project" value="TreeGrafter"/>
</dbReference>
<dbReference type="NCBIfam" id="TIGR00656">
    <property type="entry name" value="asp_kin_monofn"/>
    <property type="match status" value="1"/>
</dbReference>
<dbReference type="OrthoDB" id="9799110at2"/>
<dbReference type="GO" id="GO:0009088">
    <property type="term" value="P:threonine biosynthetic process"/>
    <property type="evidence" value="ECO:0007669"/>
    <property type="project" value="UniProtKB-UniPathway"/>
</dbReference>
<feature type="binding site" evidence="14">
    <location>
        <position position="74"/>
    </location>
    <ligand>
        <name>substrate</name>
    </ligand>
</feature>
<evidence type="ECO:0000259" key="17">
    <source>
        <dbReference type="PROSITE" id="PS51671"/>
    </source>
</evidence>
<dbReference type="PIRSF" id="PIRSF000726">
    <property type="entry name" value="Asp_kin"/>
    <property type="match status" value="1"/>
</dbReference>
<dbReference type="InterPro" id="IPR054352">
    <property type="entry name" value="ACT_Aspartokinase"/>
</dbReference>
<dbReference type="Pfam" id="PF01842">
    <property type="entry name" value="ACT"/>
    <property type="match status" value="1"/>
</dbReference>
<sequence length="417" mass="44559">MARIVMKFGGTSVADISRIRNVARHVKREVDAGHEVAVVVSAMAGKTNELVAWTREASAMHDAREYDAVVASGEQVTAGLLAIALQNIGVNARSWQGWQIPIRTDNSHGAARILDIDGSFLVERFKQGQVAVIAGFQGLGPDNRIATLGRGGSDTSAVAIAAAVKADRCDIYTDVDGVYTTDPRIEPKARRMSKISFEEMLEMASLGAKVLQVRSVELAMVHRVRTFVRSSFEDPDAPGMGDFDNPPGTLICDEDEIVEQQVVTGIAYAKDEAQISLRRVADRPGVAAGIFGPLAEANINVDMIVQNISEDGKSTDMTFTVPSGDVSKALAVLAKINSEIGFDAVQHDEGMAKVSVIGIGMRSHAGVAATAFKALADKGINIRAITTSEIKISILIDGPYTELAVRTLHSVYGLDKQ</sequence>
<dbReference type="SUPFAM" id="SSF55021">
    <property type="entry name" value="ACT-like"/>
    <property type="match status" value="2"/>
</dbReference>
<dbReference type="RefSeq" id="WP_106727116.1">
    <property type="nucleotide sequence ID" value="NZ_PXYL01000025.1"/>
</dbReference>
<dbReference type="InterPro" id="IPR002912">
    <property type="entry name" value="ACT_dom"/>
</dbReference>
<evidence type="ECO:0000256" key="5">
    <source>
        <dbReference type="ARBA" id="ARBA00013059"/>
    </source>
</evidence>
<protein>
    <recommendedName>
        <fullName evidence="6 15">Aspartokinase</fullName>
        <ecNumber evidence="5 15">2.7.2.4</ecNumber>
    </recommendedName>
</protein>
<keyword evidence="11 14" id="KW-0067">ATP-binding</keyword>
<keyword evidence="10 15" id="KW-0418">Kinase</keyword>
<dbReference type="PANTHER" id="PTHR21499:SF3">
    <property type="entry name" value="ASPARTOKINASE"/>
    <property type="match status" value="1"/>
</dbReference>
<dbReference type="CDD" id="cd04923">
    <property type="entry name" value="ACT_AK-LysC-DapG-like_2"/>
    <property type="match status" value="1"/>
</dbReference>
<dbReference type="Gene3D" id="3.40.1160.10">
    <property type="entry name" value="Acetylglutamate kinase-like"/>
    <property type="match status" value="1"/>
</dbReference>
<evidence type="ECO:0000256" key="13">
    <source>
        <dbReference type="ARBA" id="ARBA00047872"/>
    </source>
</evidence>
<dbReference type="GO" id="GO:0009090">
    <property type="term" value="P:homoserine biosynthetic process"/>
    <property type="evidence" value="ECO:0007669"/>
    <property type="project" value="TreeGrafter"/>
</dbReference>
<dbReference type="GO" id="GO:0009089">
    <property type="term" value="P:lysine biosynthetic process via diaminopimelate"/>
    <property type="evidence" value="ECO:0007669"/>
    <property type="project" value="UniProtKB-UniPathway"/>
</dbReference>
<dbReference type="PANTHER" id="PTHR21499">
    <property type="entry name" value="ASPARTATE KINASE"/>
    <property type="match status" value="1"/>
</dbReference>
<dbReference type="InterPro" id="IPR041740">
    <property type="entry name" value="AKii-LysC-BS"/>
</dbReference>
<dbReference type="Pfam" id="PF22468">
    <property type="entry name" value="ACT_9"/>
    <property type="match status" value="1"/>
</dbReference>
<dbReference type="Proteomes" id="UP000240653">
    <property type="component" value="Unassembled WGS sequence"/>
</dbReference>
<dbReference type="Pfam" id="PF00696">
    <property type="entry name" value="AA_kinase"/>
    <property type="match status" value="1"/>
</dbReference>
<dbReference type="InterPro" id="IPR001048">
    <property type="entry name" value="Asp/Glu/Uridylate_kinase"/>
</dbReference>
<dbReference type="PROSITE" id="PS51671">
    <property type="entry name" value="ACT"/>
    <property type="match status" value="2"/>
</dbReference>
<feature type="binding site" evidence="14">
    <location>
        <begin position="7"/>
        <end position="10"/>
    </location>
    <ligand>
        <name>ATP</name>
        <dbReference type="ChEBI" id="CHEBI:30616"/>
    </ligand>
</feature>
<dbReference type="NCBIfam" id="NF005155">
    <property type="entry name" value="PRK06635.1-4"/>
    <property type="match status" value="1"/>
</dbReference>
<evidence type="ECO:0000256" key="2">
    <source>
        <dbReference type="ARBA" id="ARBA00004986"/>
    </source>
</evidence>
<dbReference type="Gene3D" id="3.30.2130.10">
    <property type="entry name" value="VC0802-like"/>
    <property type="match status" value="1"/>
</dbReference>
<feature type="binding site" evidence="14">
    <location>
        <position position="184"/>
    </location>
    <ligand>
        <name>ATP</name>
        <dbReference type="ChEBI" id="CHEBI:30616"/>
    </ligand>
</feature>
<feature type="binding site" evidence="14">
    <location>
        <position position="179"/>
    </location>
    <ligand>
        <name>ATP</name>
        <dbReference type="ChEBI" id="CHEBI:30616"/>
    </ligand>
</feature>
<keyword evidence="9 14" id="KW-0547">Nucleotide-binding</keyword>
<dbReference type="PROSITE" id="PS00324">
    <property type="entry name" value="ASPARTOKINASE"/>
    <property type="match status" value="1"/>
</dbReference>
<comment type="caution">
    <text evidence="18">The sequence shown here is derived from an EMBL/GenBank/DDBJ whole genome shotgun (WGS) entry which is preliminary data.</text>
</comment>
<dbReference type="AlphaFoldDB" id="A0A2P7RXN0"/>
<evidence type="ECO:0000256" key="15">
    <source>
        <dbReference type="RuleBase" id="RU003448"/>
    </source>
</evidence>
<evidence type="ECO:0000256" key="4">
    <source>
        <dbReference type="ARBA" id="ARBA00010122"/>
    </source>
</evidence>
<feature type="binding site" evidence="14">
    <location>
        <position position="47"/>
    </location>
    <ligand>
        <name>substrate</name>
    </ligand>
</feature>
<keyword evidence="8 15" id="KW-0808">Transferase</keyword>
<comment type="pathway">
    <text evidence="1 16">Amino-acid biosynthesis; L-lysine biosynthesis via DAP pathway; (S)-tetrahydrodipicolinate from L-aspartate: step 1/4.</text>
</comment>
<name>A0A2P7RXN0_9HYPH</name>
<comment type="pathway">
    <text evidence="3 16">Amino-acid biosynthesis; L-threonine biosynthesis; L-threonine from L-aspartate: step 1/5.</text>
</comment>
<dbReference type="FunFam" id="3.40.1160.10:FF:000002">
    <property type="entry name" value="Aspartokinase"/>
    <property type="match status" value="1"/>
</dbReference>
<evidence type="ECO:0000256" key="7">
    <source>
        <dbReference type="ARBA" id="ARBA00022605"/>
    </source>
</evidence>
<evidence type="ECO:0000313" key="19">
    <source>
        <dbReference type="Proteomes" id="UP000240653"/>
    </source>
</evidence>
<keyword evidence="19" id="KW-1185">Reference proteome</keyword>
<dbReference type="InterPro" id="IPR036393">
    <property type="entry name" value="AceGlu_kinase-like_sf"/>
</dbReference>
<feature type="binding site" evidence="14">
    <location>
        <begin position="209"/>
        <end position="210"/>
    </location>
    <ligand>
        <name>ATP</name>
        <dbReference type="ChEBI" id="CHEBI:30616"/>
    </ligand>
</feature>
<comment type="catalytic activity">
    <reaction evidence="13 15">
        <text>L-aspartate + ATP = 4-phospho-L-aspartate + ADP</text>
        <dbReference type="Rhea" id="RHEA:23776"/>
        <dbReference type="ChEBI" id="CHEBI:29991"/>
        <dbReference type="ChEBI" id="CHEBI:30616"/>
        <dbReference type="ChEBI" id="CHEBI:57535"/>
        <dbReference type="ChEBI" id="CHEBI:456216"/>
        <dbReference type="EC" id="2.7.2.4"/>
    </reaction>
</comment>
<evidence type="ECO:0000256" key="14">
    <source>
        <dbReference type="PIRSR" id="PIRSR000726-1"/>
    </source>
</evidence>
<dbReference type="UniPathway" id="UPA00034">
    <property type="reaction ID" value="UER00015"/>
</dbReference>
<evidence type="ECO:0000256" key="8">
    <source>
        <dbReference type="ARBA" id="ARBA00022679"/>
    </source>
</evidence>
<dbReference type="InterPro" id="IPR018042">
    <property type="entry name" value="Aspartate_kinase_CS"/>
</dbReference>
<feature type="binding site" evidence="14">
    <location>
        <begin position="173"/>
        <end position="174"/>
    </location>
    <ligand>
        <name>ATP</name>
        <dbReference type="ChEBI" id="CHEBI:30616"/>
    </ligand>
</feature>
<comment type="pathway">
    <text evidence="2 16">Amino-acid biosynthesis; L-methionine biosynthesis via de novo pathway; L-homoserine from L-aspartate: step 1/3.</text>
</comment>
<gene>
    <name evidence="18" type="ORF">C7I85_27070</name>
</gene>
<comment type="similarity">
    <text evidence="4 15">Belongs to the aspartokinase family.</text>
</comment>
<dbReference type="UniPathway" id="UPA00050">
    <property type="reaction ID" value="UER00461"/>
</dbReference>
<evidence type="ECO:0000256" key="11">
    <source>
        <dbReference type="ARBA" id="ARBA00022840"/>
    </source>
</evidence>
<evidence type="ECO:0000256" key="12">
    <source>
        <dbReference type="ARBA" id="ARBA00023154"/>
    </source>
</evidence>
<keyword evidence="7 16" id="KW-0028">Amino-acid biosynthesis</keyword>
<dbReference type="CDD" id="cd04913">
    <property type="entry name" value="ACT_AKii-LysC-BS-like_1"/>
    <property type="match status" value="1"/>
</dbReference>
<evidence type="ECO:0000256" key="16">
    <source>
        <dbReference type="RuleBase" id="RU004249"/>
    </source>
</evidence>
<accession>A0A2P7RXN0</accession>
<dbReference type="EC" id="2.7.2.4" evidence="5 15"/>
<reference evidence="18 19" key="1">
    <citation type="submission" date="2018-03" db="EMBL/GenBank/DDBJ databases">
        <title>The draft genome of Mesorhizobium soli JCM 19897.</title>
        <authorList>
            <person name="Li L."/>
            <person name="Liu L."/>
            <person name="Liang L."/>
            <person name="Wang T."/>
            <person name="Zhang X."/>
        </authorList>
    </citation>
    <scope>NUCLEOTIDE SEQUENCE [LARGE SCALE GENOMIC DNA]</scope>
    <source>
        <strain evidence="18 19">JCM 19897</strain>
    </source>
</reference>
<proteinExistence type="inferred from homology"/>
<dbReference type="InterPro" id="IPR045865">
    <property type="entry name" value="ACT-like_dom_sf"/>
</dbReference>
<evidence type="ECO:0000256" key="6">
    <source>
        <dbReference type="ARBA" id="ARBA00016273"/>
    </source>
</evidence>
<feature type="domain" description="ACT" evidence="17">
    <location>
        <begin position="356"/>
        <end position="417"/>
    </location>
</feature>
<evidence type="ECO:0000313" key="18">
    <source>
        <dbReference type="EMBL" id="PSJ54912.1"/>
    </source>
</evidence>
<dbReference type="InterPro" id="IPR001341">
    <property type="entry name" value="Asp_kinase"/>
</dbReference>
<dbReference type="GO" id="GO:0004072">
    <property type="term" value="F:aspartate kinase activity"/>
    <property type="evidence" value="ECO:0007669"/>
    <property type="project" value="UniProtKB-EC"/>
</dbReference>
<dbReference type="NCBIfam" id="NF005154">
    <property type="entry name" value="PRK06635.1-2"/>
    <property type="match status" value="1"/>
</dbReference>
<keyword evidence="12" id="KW-0457">Lysine biosynthesis</keyword>
<dbReference type="NCBIfam" id="TIGR00657">
    <property type="entry name" value="asp_kinases"/>
    <property type="match status" value="1"/>
</dbReference>